<dbReference type="EMBL" id="JAAXPI010000084">
    <property type="protein sequence ID" value="NKZ08479.1"/>
    <property type="molecule type" value="Genomic_DNA"/>
</dbReference>
<evidence type="ECO:0000313" key="3">
    <source>
        <dbReference type="EMBL" id="NKZ08479.1"/>
    </source>
</evidence>
<dbReference type="AlphaFoldDB" id="A0A846Z620"/>
<keyword evidence="4" id="KW-1185">Reference proteome</keyword>
<evidence type="ECO:0008006" key="5">
    <source>
        <dbReference type="Google" id="ProtNLM"/>
    </source>
</evidence>
<keyword evidence="2" id="KW-1133">Transmembrane helix</keyword>
<organism evidence="3 4">
    <name type="scientific">Actinomadura latina</name>
    <dbReference type="NCBI Taxonomy" id="163603"/>
    <lineage>
        <taxon>Bacteria</taxon>
        <taxon>Bacillati</taxon>
        <taxon>Actinomycetota</taxon>
        <taxon>Actinomycetes</taxon>
        <taxon>Streptosporangiales</taxon>
        <taxon>Thermomonosporaceae</taxon>
        <taxon>Actinomadura</taxon>
    </lineage>
</organism>
<dbReference type="Proteomes" id="UP000579250">
    <property type="component" value="Unassembled WGS sequence"/>
</dbReference>
<dbReference type="RefSeq" id="WP_157438512.1">
    <property type="nucleotide sequence ID" value="NZ_JAAXPI010000084.1"/>
</dbReference>
<reference evidence="3 4" key="1">
    <citation type="submission" date="2020-04" db="EMBL/GenBank/DDBJ databases">
        <title>MicrobeNet Type strains.</title>
        <authorList>
            <person name="Nicholson A.C."/>
        </authorList>
    </citation>
    <scope>NUCLEOTIDE SEQUENCE [LARGE SCALE GENOMIC DNA]</scope>
    <source>
        <strain evidence="3 4">ATCC BAA-277</strain>
    </source>
</reference>
<feature type="compositionally biased region" description="Basic residues" evidence="1">
    <location>
        <begin position="66"/>
        <end position="80"/>
    </location>
</feature>
<keyword evidence="2" id="KW-0812">Transmembrane</keyword>
<evidence type="ECO:0000256" key="2">
    <source>
        <dbReference type="SAM" id="Phobius"/>
    </source>
</evidence>
<sequence>MAGQRGGQEQANGERGKENESGLTVVLALGANLGIAVAKGFAALITGSASPDRRAHLGQRPAGGLRRPRRRPRTGPPRRP</sequence>
<feature type="transmembrane region" description="Helical" evidence="2">
    <location>
        <begin position="23"/>
        <end position="45"/>
    </location>
</feature>
<gene>
    <name evidence="3" type="ORF">HGB48_32790</name>
</gene>
<name>A0A846Z620_9ACTN</name>
<keyword evidence="2" id="KW-0472">Membrane</keyword>
<comment type="caution">
    <text evidence="3">The sequence shown here is derived from an EMBL/GenBank/DDBJ whole genome shotgun (WGS) entry which is preliminary data.</text>
</comment>
<feature type="region of interest" description="Disordered" evidence="1">
    <location>
        <begin position="1"/>
        <end position="20"/>
    </location>
</feature>
<feature type="region of interest" description="Disordered" evidence="1">
    <location>
        <begin position="47"/>
        <end position="80"/>
    </location>
</feature>
<evidence type="ECO:0000313" key="4">
    <source>
        <dbReference type="Proteomes" id="UP000579250"/>
    </source>
</evidence>
<protein>
    <recommendedName>
        <fullName evidence="5">Cation transporter</fullName>
    </recommendedName>
</protein>
<evidence type="ECO:0000256" key="1">
    <source>
        <dbReference type="SAM" id="MobiDB-lite"/>
    </source>
</evidence>
<accession>A0A846Z620</accession>
<proteinExistence type="predicted"/>